<organism evidence="1 2">
    <name type="scientific">Roseicitreum antarcticum</name>
    <dbReference type="NCBI Taxonomy" id="564137"/>
    <lineage>
        <taxon>Bacteria</taxon>
        <taxon>Pseudomonadati</taxon>
        <taxon>Pseudomonadota</taxon>
        <taxon>Alphaproteobacteria</taxon>
        <taxon>Rhodobacterales</taxon>
        <taxon>Paracoccaceae</taxon>
        <taxon>Roseicitreum</taxon>
    </lineage>
</organism>
<evidence type="ECO:0000313" key="1">
    <source>
        <dbReference type="EMBL" id="SDW90667.1"/>
    </source>
</evidence>
<dbReference type="AlphaFoldDB" id="A0A1H2XCW0"/>
<sequence>MFIILGLIVVFIVILILKPWEQRACAWREDRRALVNGVLHVCVTCGAEMALPPGKKPRRCMAQDRS</sequence>
<name>A0A1H2XCW0_9RHOB</name>
<keyword evidence="2" id="KW-1185">Reference proteome</keyword>
<dbReference type="RefSeq" id="WP_092887519.1">
    <property type="nucleotide sequence ID" value="NZ_CP061498.1"/>
</dbReference>
<dbReference type="OrthoDB" id="7859107at2"/>
<dbReference type="EMBL" id="FNOM01000004">
    <property type="protein sequence ID" value="SDW90667.1"/>
    <property type="molecule type" value="Genomic_DNA"/>
</dbReference>
<evidence type="ECO:0000313" key="2">
    <source>
        <dbReference type="Proteomes" id="UP000198539"/>
    </source>
</evidence>
<proteinExistence type="predicted"/>
<dbReference type="Proteomes" id="UP000198539">
    <property type="component" value="Unassembled WGS sequence"/>
</dbReference>
<gene>
    <name evidence="1" type="ORF">SAMN04488238_104150</name>
</gene>
<accession>A0A1H2XCW0</accession>
<protein>
    <submittedName>
        <fullName evidence="1">Uncharacterized protein</fullName>
    </submittedName>
</protein>
<dbReference type="STRING" id="564137.SAMN04488238_104150"/>
<reference evidence="1 2" key="1">
    <citation type="submission" date="2016-10" db="EMBL/GenBank/DDBJ databases">
        <authorList>
            <person name="de Groot N.N."/>
        </authorList>
    </citation>
    <scope>NUCLEOTIDE SEQUENCE [LARGE SCALE GENOMIC DNA]</scope>
    <source>
        <strain evidence="1 2">CGMCC 1.8894</strain>
    </source>
</reference>